<feature type="chain" id="PRO_5013767750" description="Bifunctional inhibitor/plant lipid transfer protein/seed storage helical domain-containing protein" evidence="3">
    <location>
        <begin position="24"/>
        <end position="91"/>
    </location>
</feature>
<sequence length="91" mass="9848">MKVSYLCIFAFIVIASIVNVSTAATCNAVQLSPCLGPIMSGSSPSTTCCTQLRSQSSCFCQYVRNPSLRQYVNSPNARKLANTCRVAFPRC</sequence>
<evidence type="ECO:0000256" key="3">
    <source>
        <dbReference type="SAM" id="SignalP"/>
    </source>
</evidence>
<evidence type="ECO:0000259" key="4">
    <source>
        <dbReference type="SMART" id="SM00499"/>
    </source>
</evidence>
<dbReference type="SMART" id="SM00499">
    <property type="entry name" value="AAI"/>
    <property type="match status" value="1"/>
</dbReference>
<feature type="signal peptide" evidence="3">
    <location>
        <begin position="1"/>
        <end position="23"/>
    </location>
</feature>
<dbReference type="STRING" id="218851.A0A2G5CRC9"/>
<keyword evidence="2" id="KW-0446">Lipid-binding</keyword>
<dbReference type="OrthoDB" id="665742at2759"/>
<evidence type="ECO:0000256" key="1">
    <source>
        <dbReference type="ARBA" id="ARBA00022448"/>
    </source>
</evidence>
<organism evidence="5 6">
    <name type="scientific">Aquilegia coerulea</name>
    <name type="common">Rocky mountain columbine</name>
    <dbReference type="NCBI Taxonomy" id="218851"/>
    <lineage>
        <taxon>Eukaryota</taxon>
        <taxon>Viridiplantae</taxon>
        <taxon>Streptophyta</taxon>
        <taxon>Embryophyta</taxon>
        <taxon>Tracheophyta</taxon>
        <taxon>Spermatophyta</taxon>
        <taxon>Magnoliopsida</taxon>
        <taxon>Ranunculales</taxon>
        <taxon>Ranunculaceae</taxon>
        <taxon>Thalictroideae</taxon>
        <taxon>Aquilegia</taxon>
    </lineage>
</organism>
<dbReference type="InterPro" id="IPR033872">
    <property type="entry name" value="nsLTP2"/>
</dbReference>
<feature type="domain" description="Bifunctional inhibitor/plant lipid transfer protein/seed storage helical" evidence="4">
    <location>
        <begin position="26"/>
        <end position="91"/>
    </location>
</feature>
<dbReference type="InterPro" id="IPR016140">
    <property type="entry name" value="Bifunc_inhib/LTP/seed_store"/>
</dbReference>
<dbReference type="Proteomes" id="UP000230069">
    <property type="component" value="Unassembled WGS sequence"/>
</dbReference>
<dbReference type="SUPFAM" id="SSF47699">
    <property type="entry name" value="Bifunctional inhibitor/lipid-transfer protein/seed storage 2S albumin"/>
    <property type="match status" value="1"/>
</dbReference>
<dbReference type="GO" id="GO:0008289">
    <property type="term" value="F:lipid binding"/>
    <property type="evidence" value="ECO:0007669"/>
    <property type="project" value="UniProtKB-KW"/>
</dbReference>
<evidence type="ECO:0000256" key="2">
    <source>
        <dbReference type="ARBA" id="ARBA00023121"/>
    </source>
</evidence>
<evidence type="ECO:0000313" key="5">
    <source>
        <dbReference type="EMBL" id="PIA33407.1"/>
    </source>
</evidence>
<dbReference type="FunCoup" id="A0A2G5CRC9">
    <property type="interactions" value="414"/>
</dbReference>
<dbReference type="AlphaFoldDB" id="A0A2G5CRC9"/>
<dbReference type="InterPro" id="IPR036312">
    <property type="entry name" value="Bifun_inhib/LTP/seed_sf"/>
</dbReference>
<keyword evidence="3" id="KW-0732">Signal</keyword>
<dbReference type="Pfam" id="PF00234">
    <property type="entry name" value="Tryp_alpha_amyl"/>
    <property type="match status" value="1"/>
</dbReference>
<reference evidence="5 6" key="1">
    <citation type="submission" date="2017-09" db="EMBL/GenBank/DDBJ databases">
        <title>WGS assembly of Aquilegia coerulea Goldsmith.</title>
        <authorList>
            <person name="Hodges S."/>
            <person name="Kramer E."/>
            <person name="Nordborg M."/>
            <person name="Tomkins J."/>
            <person name="Borevitz J."/>
            <person name="Derieg N."/>
            <person name="Yan J."/>
            <person name="Mihaltcheva S."/>
            <person name="Hayes R.D."/>
            <person name="Rokhsar D."/>
        </authorList>
    </citation>
    <scope>NUCLEOTIDE SEQUENCE [LARGE SCALE GENOMIC DNA]</scope>
    <source>
        <strain evidence="6">cv. Goldsmith</strain>
    </source>
</reference>
<dbReference type="InParanoid" id="A0A2G5CRC9"/>
<dbReference type="CDD" id="cd01959">
    <property type="entry name" value="nsLTP2"/>
    <property type="match status" value="1"/>
</dbReference>
<dbReference type="Gene3D" id="1.10.110.10">
    <property type="entry name" value="Plant lipid-transfer and hydrophobic proteins"/>
    <property type="match status" value="1"/>
</dbReference>
<evidence type="ECO:0000313" key="6">
    <source>
        <dbReference type="Proteomes" id="UP000230069"/>
    </source>
</evidence>
<gene>
    <name evidence="5" type="ORF">AQUCO_04100084v1</name>
</gene>
<dbReference type="EMBL" id="KZ305058">
    <property type="protein sequence ID" value="PIA33407.1"/>
    <property type="molecule type" value="Genomic_DNA"/>
</dbReference>
<dbReference type="PANTHER" id="PTHR33214">
    <property type="entry name" value="BIFUNCTIONAL INHIBITOR/LIPID-TRANSFER PROTEIN/SEED STORAGE 2S ALBUMIN SUPERFAMILY PROTEIN"/>
    <property type="match status" value="1"/>
</dbReference>
<proteinExistence type="predicted"/>
<dbReference type="PANTHER" id="PTHR33214:SF44">
    <property type="entry name" value="NON-SPECIFIC LIPID TRANSFER PROTEIN GPI-ANCHORED 33"/>
    <property type="match status" value="1"/>
</dbReference>
<accession>A0A2G5CRC9</accession>
<protein>
    <recommendedName>
        <fullName evidence="4">Bifunctional inhibitor/plant lipid transfer protein/seed storage helical domain-containing protein</fullName>
    </recommendedName>
</protein>
<dbReference type="GO" id="GO:0006869">
    <property type="term" value="P:lipid transport"/>
    <property type="evidence" value="ECO:0007669"/>
    <property type="project" value="InterPro"/>
</dbReference>
<name>A0A2G5CRC9_AQUCA</name>
<keyword evidence="6" id="KW-1185">Reference proteome</keyword>
<keyword evidence="1" id="KW-0813">Transport</keyword>